<sequence length="106" mass="12260">MLKFFNNVKLEDMPALILRALAVGLILVQLFIAVFIVNHYRSVFVLTSIVFSLLLAREMYEDLAQRFFRLKAEEYEHELEKLRAQQADAAEEPQLMIEGTSQRGEA</sequence>
<organism evidence="3 4">
    <name type="scientific">Rhodovulum iodosum</name>
    <dbReference type="NCBI Taxonomy" id="68291"/>
    <lineage>
        <taxon>Bacteria</taxon>
        <taxon>Pseudomonadati</taxon>
        <taxon>Pseudomonadota</taxon>
        <taxon>Alphaproteobacteria</taxon>
        <taxon>Rhodobacterales</taxon>
        <taxon>Paracoccaceae</taxon>
        <taxon>Rhodovulum</taxon>
    </lineage>
</organism>
<reference evidence="3 4" key="1">
    <citation type="submission" date="2024-06" db="EMBL/GenBank/DDBJ databases">
        <title>Genome of Rhodovulum iodosum, a marine photoferrotroph.</title>
        <authorList>
            <person name="Bianchini G."/>
            <person name="Nikeleit V."/>
            <person name="Kappler A."/>
            <person name="Bryce C."/>
            <person name="Sanchez-Baracaldo P."/>
        </authorList>
    </citation>
    <scope>NUCLEOTIDE SEQUENCE [LARGE SCALE GENOMIC DNA]</scope>
    <source>
        <strain evidence="3 4">UT/N1</strain>
    </source>
</reference>
<dbReference type="EMBL" id="JBEHHI010000001">
    <property type="protein sequence ID" value="MEX5726926.1"/>
    <property type="molecule type" value="Genomic_DNA"/>
</dbReference>
<keyword evidence="2" id="KW-0812">Transmembrane</keyword>
<feature type="region of interest" description="Disordered" evidence="1">
    <location>
        <begin position="86"/>
        <end position="106"/>
    </location>
</feature>
<evidence type="ECO:0000313" key="4">
    <source>
        <dbReference type="Proteomes" id="UP001560019"/>
    </source>
</evidence>
<evidence type="ECO:0000313" key="3">
    <source>
        <dbReference type="EMBL" id="MEX5726926.1"/>
    </source>
</evidence>
<comment type="caution">
    <text evidence="3">The sequence shown here is derived from an EMBL/GenBank/DDBJ whole genome shotgun (WGS) entry which is preliminary data.</text>
</comment>
<evidence type="ECO:0000256" key="2">
    <source>
        <dbReference type="SAM" id="Phobius"/>
    </source>
</evidence>
<keyword evidence="4" id="KW-1185">Reference proteome</keyword>
<evidence type="ECO:0000256" key="1">
    <source>
        <dbReference type="SAM" id="MobiDB-lite"/>
    </source>
</evidence>
<dbReference type="RefSeq" id="WP_125404370.1">
    <property type="nucleotide sequence ID" value="NZ_JBEHHI010000001.1"/>
</dbReference>
<accession>A0ABV3XNN4</accession>
<feature type="transmembrane region" description="Helical" evidence="2">
    <location>
        <begin position="16"/>
        <end position="37"/>
    </location>
</feature>
<keyword evidence="2" id="KW-1133">Transmembrane helix</keyword>
<gene>
    <name evidence="3" type="ORF">Ga0609869_000279</name>
</gene>
<proteinExistence type="predicted"/>
<protein>
    <recommendedName>
        <fullName evidence="5">DUF4229 domain-containing protein</fullName>
    </recommendedName>
</protein>
<keyword evidence="2" id="KW-0472">Membrane</keyword>
<evidence type="ECO:0008006" key="5">
    <source>
        <dbReference type="Google" id="ProtNLM"/>
    </source>
</evidence>
<name>A0ABV3XNN4_9RHOB</name>
<dbReference type="Proteomes" id="UP001560019">
    <property type="component" value="Unassembled WGS sequence"/>
</dbReference>